<dbReference type="CDD" id="cd06503">
    <property type="entry name" value="ATP-synt_Fo_b"/>
    <property type="match status" value="1"/>
</dbReference>
<name>A0A2T2XID4_9FIRM</name>
<evidence type="ECO:0000256" key="12">
    <source>
        <dbReference type="ARBA" id="ARBA00037847"/>
    </source>
</evidence>
<dbReference type="HAMAP" id="MF_01398">
    <property type="entry name" value="ATP_synth_b_bprime"/>
    <property type="match status" value="1"/>
</dbReference>
<evidence type="ECO:0000256" key="10">
    <source>
        <dbReference type="ARBA" id="ARBA00023310"/>
    </source>
</evidence>
<keyword evidence="10 13" id="KW-0066">ATP synthesis</keyword>
<dbReference type="GO" id="GO:0045259">
    <property type="term" value="C:proton-transporting ATP synthase complex"/>
    <property type="evidence" value="ECO:0007669"/>
    <property type="project" value="UniProtKB-KW"/>
</dbReference>
<reference evidence="16 17" key="1">
    <citation type="journal article" date="2014" name="BMC Genomics">
        <title>Comparison of environmental and isolate Sulfobacillus genomes reveals diverse carbon, sulfur, nitrogen, and hydrogen metabolisms.</title>
        <authorList>
            <person name="Justice N.B."/>
            <person name="Norman A."/>
            <person name="Brown C.T."/>
            <person name="Singh A."/>
            <person name="Thomas B.C."/>
            <person name="Banfield J.F."/>
        </authorList>
    </citation>
    <scope>NUCLEOTIDE SEQUENCE [LARGE SCALE GENOMIC DNA]</scope>
    <source>
        <strain evidence="16">AMDSBA4</strain>
    </source>
</reference>
<keyword evidence="3 13" id="KW-1003">Cell membrane</keyword>
<dbReference type="GO" id="GO:0046961">
    <property type="term" value="F:proton-transporting ATPase activity, rotational mechanism"/>
    <property type="evidence" value="ECO:0007669"/>
    <property type="project" value="TreeGrafter"/>
</dbReference>
<dbReference type="Pfam" id="PF00430">
    <property type="entry name" value="ATP-synt_B"/>
    <property type="match status" value="1"/>
</dbReference>
<comment type="subunit">
    <text evidence="13">F-type ATPases have 2 components, F(1) - the catalytic core - and F(0) - the membrane proton channel. F(1) has five subunits: alpha(3), beta(3), gamma(1), delta(1), epsilon(1). F(0) has three main subunits: a(1), b(2) and c(10-14). The alpha and beta chains form an alternating ring which encloses part of the gamma chain. F(1) is attached to F(0) by a central stalk formed by the gamma and epsilon chains, while a peripheral stalk is formed by the delta and b chains.</text>
</comment>
<sequence length="164" mass="18529">MSTTSLTAGNMIAAIVQWFILLVLLRVYVYKPLLAAMQRRKDNIAKQIQDADSLREQAQQLHDEQESLVRSARDDAKSIIAAARREGEEQAKKIIEAAQREASYRQKAALDEIQHERDMALSEIRGQVADLVLMATGKLLERNISDEDQHRLVEEFLSQAGSVQ</sequence>
<keyword evidence="4 13" id="KW-0138">CF(0)</keyword>
<comment type="function">
    <text evidence="11 13">F(1)F(0) ATP synthase produces ATP from ADP in the presence of a proton or sodium gradient. F-type ATPases consist of two structural domains, F(1) containing the extramembraneous catalytic core and F(0) containing the membrane proton channel, linked together by a central stalk and a peripheral stalk. During catalysis, ATP synthesis in the catalytic domain of F(1) is coupled via a rotary mechanism of the central stalk subunits to proton translocation.</text>
</comment>
<accession>A0A2T2XID4</accession>
<dbReference type="GO" id="GO:0005886">
    <property type="term" value="C:plasma membrane"/>
    <property type="evidence" value="ECO:0007669"/>
    <property type="project" value="UniProtKB-SubCell"/>
</dbReference>
<evidence type="ECO:0000256" key="9">
    <source>
        <dbReference type="ARBA" id="ARBA00023136"/>
    </source>
</evidence>
<keyword evidence="2 13" id="KW-0813">Transport</keyword>
<evidence type="ECO:0000256" key="4">
    <source>
        <dbReference type="ARBA" id="ARBA00022547"/>
    </source>
</evidence>
<evidence type="ECO:0000256" key="5">
    <source>
        <dbReference type="ARBA" id="ARBA00022692"/>
    </source>
</evidence>
<dbReference type="PANTHER" id="PTHR33445">
    <property type="entry name" value="ATP SYNTHASE SUBUNIT B', CHLOROPLASTIC"/>
    <property type="match status" value="1"/>
</dbReference>
<evidence type="ECO:0000256" key="14">
    <source>
        <dbReference type="RuleBase" id="RU003848"/>
    </source>
</evidence>
<gene>
    <name evidence="13 16" type="primary">atpF</name>
    <name evidence="16" type="ORF">C7B46_05925</name>
</gene>
<keyword evidence="15" id="KW-0175">Coiled coil</keyword>
<dbReference type="EMBL" id="PXYW01000010">
    <property type="protein sequence ID" value="PSR34265.1"/>
    <property type="molecule type" value="Genomic_DNA"/>
</dbReference>
<comment type="caution">
    <text evidence="16">The sequence shown here is derived from an EMBL/GenBank/DDBJ whole genome shotgun (WGS) entry which is preliminary data.</text>
</comment>
<evidence type="ECO:0000256" key="13">
    <source>
        <dbReference type="HAMAP-Rule" id="MF_01398"/>
    </source>
</evidence>
<evidence type="ECO:0000313" key="16">
    <source>
        <dbReference type="EMBL" id="PSR34265.1"/>
    </source>
</evidence>
<dbReference type="InterPro" id="IPR005864">
    <property type="entry name" value="ATP_synth_F0_bsu_bac"/>
</dbReference>
<keyword evidence="8 13" id="KW-0406">Ion transport</keyword>
<dbReference type="InterPro" id="IPR002146">
    <property type="entry name" value="ATP_synth_b/b'su_bac/chlpt"/>
</dbReference>
<dbReference type="GO" id="GO:0046933">
    <property type="term" value="F:proton-transporting ATP synthase activity, rotational mechanism"/>
    <property type="evidence" value="ECO:0007669"/>
    <property type="project" value="UniProtKB-UniRule"/>
</dbReference>
<evidence type="ECO:0000313" key="17">
    <source>
        <dbReference type="Proteomes" id="UP000242972"/>
    </source>
</evidence>
<proteinExistence type="inferred from homology"/>
<comment type="similarity">
    <text evidence="1 13 14">Belongs to the ATPase B chain family.</text>
</comment>
<evidence type="ECO:0000256" key="3">
    <source>
        <dbReference type="ARBA" id="ARBA00022475"/>
    </source>
</evidence>
<evidence type="ECO:0000256" key="15">
    <source>
        <dbReference type="SAM" id="Coils"/>
    </source>
</evidence>
<evidence type="ECO:0000256" key="8">
    <source>
        <dbReference type="ARBA" id="ARBA00023065"/>
    </source>
</evidence>
<organism evidence="16 17">
    <name type="scientific">Sulfobacillus benefaciens</name>
    <dbReference type="NCBI Taxonomy" id="453960"/>
    <lineage>
        <taxon>Bacteria</taxon>
        <taxon>Bacillati</taxon>
        <taxon>Bacillota</taxon>
        <taxon>Clostridia</taxon>
        <taxon>Eubacteriales</taxon>
        <taxon>Clostridiales Family XVII. Incertae Sedis</taxon>
        <taxon>Sulfobacillus</taxon>
    </lineage>
</organism>
<dbReference type="PANTHER" id="PTHR33445:SF1">
    <property type="entry name" value="ATP SYNTHASE SUBUNIT B"/>
    <property type="match status" value="1"/>
</dbReference>
<comment type="function">
    <text evidence="13">Component of the F(0) channel, it forms part of the peripheral stalk, linking F(1) to F(0).</text>
</comment>
<feature type="coiled-coil region" evidence="15">
    <location>
        <begin position="34"/>
        <end position="75"/>
    </location>
</feature>
<evidence type="ECO:0000256" key="7">
    <source>
        <dbReference type="ARBA" id="ARBA00022989"/>
    </source>
</evidence>
<keyword evidence="5 13" id="KW-0812">Transmembrane</keyword>
<evidence type="ECO:0000256" key="1">
    <source>
        <dbReference type="ARBA" id="ARBA00005513"/>
    </source>
</evidence>
<keyword evidence="9 13" id="KW-0472">Membrane</keyword>
<evidence type="ECO:0000256" key="11">
    <source>
        <dbReference type="ARBA" id="ARBA00025198"/>
    </source>
</evidence>
<dbReference type="GO" id="GO:0012505">
    <property type="term" value="C:endomembrane system"/>
    <property type="evidence" value="ECO:0007669"/>
    <property type="project" value="UniProtKB-SubCell"/>
</dbReference>
<comment type="subcellular location">
    <subcellularLocation>
        <location evidence="13">Cell membrane</location>
        <topology evidence="13">Single-pass membrane protein</topology>
    </subcellularLocation>
    <subcellularLocation>
        <location evidence="12">Endomembrane system</location>
        <topology evidence="12">Single-pass membrane protein</topology>
    </subcellularLocation>
</comment>
<dbReference type="Proteomes" id="UP000242972">
    <property type="component" value="Unassembled WGS sequence"/>
</dbReference>
<evidence type="ECO:0000256" key="2">
    <source>
        <dbReference type="ARBA" id="ARBA00022448"/>
    </source>
</evidence>
<keyword evidence="7 13" id="KW-1133">Transmembrane helix</keyword>
<dbReference type="InterPro" id="IPR050059">
    <property type="entry name" value="ATP_synthase_B_chain"/>
</dbReference>
<keyword evidence="6 13" id="KW-0375">Hydrogen ion transport</keyword>
<protein>
    <recommendedName>
        <fullName evidence="13">ATP synthase subunit b</fullName>
    </recommendedName>
    <alternativeName>
        <fullName evidence="13">ATP synthase F(0) sector subunit b</fullName>
    </alternativeName>
    <alternativeName>
        <fullName evidence="13">ATPase subunit I</fullName>
    </alternativeName>
    <alternativeName>
        <fullName evidence="13">F-type ATPase subunit b</fullName>
        <shortName evidence="13">F-ATPase subunit b</shortName>
    </alternativeName>
</protein>
<feature type="transmembrane region" description="Helical" evidence="13">
    <location>
        <begin position="12"/>
        <end position="30"/>
    </location>
</feature>
<dbReference type="NCBIfam" id="TIGR01144">
    <property type="entry name" value="ATP_synt_b"/>
    <property type="match status" value="1"/>
</dbReference>
<dbReference type="AlphaFoldDB" id="A0A2T2XID4"/>
<evidence type="ECO:0000256" key="6">
    <source>
        <dbReference type="ARBA" id="ARBA00022781"/>
    </source>
</evidence>